<dbReference type="OrthoDB" id="3793367at2759"/>
<feature type="compositionally biased region" description="Low complexity" evidence="1">
    <location>
        <begin position="144"/>
        <end position="157"/>
    </location>
</feature>
<dbReference type="Gene3D" id="3.50.4.10">
    <property type="entry name" value="Hepatocyte Growth Factor"/>
    <property type="match status" value="1"/>
</dbReference>
<proteinExistence type="predicted"/>
<reference evidence="3" key="1">
    <citation type="journal article" date="2020" name="Stud. Mycol.">
        <title>101 Dothideomycetes genomes: a test case for predicting lifestyles and emergence of pathogens.</title>
        <authorList>
            <person name="Haridas S."/>
            <person name="Albert R."/>
            <person name="Binder M."/>
            <person name="Bloem J."/>
            <person name="Labutti K."/>
            <person name="Salamov A."/>
            <person name="Andreopoulos B."/>
            <person name="Baker S."/>
            <person name="Barry K."/>
            <person name="Bills G."/>
            <person name="Bluhm B."/>
            <person name="Cannon C."/>
            <person name="Castanera R."/>
            <person name="Culley D."/>
            <person name="Daum C."/>
            <person name="Ezra D."/>
            <person name="Gonzalez J."/>
            <person name="Henrissat B."/>
            <person name="Kuo A."/>
            <person name="Liang C."/>
            <person name="Lipzen A."/>
            <person name="Lutzoni F."/>
            <person name="Magnuson J."/>
            <person name="Mondo S."/>
            <person name="Nolan M."/>
            <person name="Ohm R."/>
            <person name="Pangilinan J."/>
            <person name="Park H.-J."/>
            <person name="Ramirez L."/>
            <person name="Alfaro M."/>
            <person name="Sun H."/>
            <person name="Tritt A."/>
            <person name="Yoshinaga Y."/>
            <person name="Zwiers L.-H."/>
            <person name="Turgeon B."/>
            <person name="Goodwin S."/>
            <person name="Spatafora J."/>
            <person name="Crous P."/>
            <person name="Grigoriev I."/>
        </authorList>
    </citation>
    <scope>NUCLEOTIDE SEQUENCE</scope>
    <source>
        <strain evidence="3">CBS 109.77</strain>
    </source>
</reference>
<gene>
    <name evidence="3" type="ORF">K505DRAFT_241801</name>
</gene>
<feature type="compositionally biased region" description="Low complexity" evidence="1">
    <location>
        <begin position="103"/>
        <end position="135"/>
    </location>
</feature>
<evidence type="ECO:0000313" key="3">
    <source>
        <dbReference type="EMBL" id="KAF2794622.1"/>
    </source>
</evidence>
<name>A0A6A6XDV1_9PLEO</name>
<dbReference type="Pfam" id="PF00024">
    <property type="entry name" value="PAN_1"/>
    <property type="match status" value="1"/>
</dbReference>
<dbReference type="PROSITE" id="PS50948">
    <property type="entry name" value="PAN"/>
    <property type="match status" value="1"/>
</dbReference>
<organism evidence="3 4">
    <name type="scientific">Melanomma pulvis-pyrius CBS 109.77</name>
    <dbReference type="NCBI Taxonomy" id="1314802"/>
    <lineage>
        <taxon>Eukaryota</taxon>
        <taxon>Fungi</taxon>
        <taxon>Dikarya</taxon>
        <taxon>Ascomycota</taxon>
        <taxon>Pezizomycotina</taxon>
        <taxon>Dothideomycetes</taxon>
        <taxon>Pleosporomycetidae</taxon>
        <taxon>Pleosporales</taxon>
        <taxon>Melanommataceae</taxon>
        <taxon>Melanomma</taxon>
    </lineage>
</organism>
<keyword evidence="4" id="KW-1185">Reference proteome</keyword>
<feature type="domain" description="Apple" evidence="2">
    <location>
        <begin position="12"/>
        <end position="86"/>
    </location>
</feature>
<evidence type="ECO:0000313" key="4">
    <source>
        <dbReference type="Proteomes" id="UP000799757"/>
    </source>
</evidence>
<protein>
    <recommendedName>
        <fullName evidence="2">Apple domain-containing protein</fullName>
    </recommendedName>
</protein>
<dbReference type="EMBL" id="MU001885">
    <property type="protein sequence ID" value="KAF2794622.1"/>
    <property type="molecule type" value="Genomic_DNA"/>
</dbReference>
<evidence type="ECO:0000256" key="1">
    <source>
        <dbReference type="SAM" id="MobiDB-lite"/>
    </source>
</evidence>
<feature type="region of interest" description="Disordered" evidence="1">
    <location>
        <begin position="103"/>
        <end position="163"/>
    </location>
</feature>
<dbReference type="Proteomes" id="UP000799757">
    <property type="component" value="Unassembled WGS sequence"/>
</dbReference>
<sequence>MPLELNQRAQMCGTAPSASGSQAPISSPTAATADACMKLCNANSNCLSFAFGLPANAKTPTCELFAVAGAQVPSQQANLVVFDKACSDVPTVAPTTANPVGLTASQQAQQQQGTQTQGTQQQGAQQQSQTQAQQGKNQRRNVCGAAPTGPATSSPTPLKTDASIKSSPDCLALCKSTPGCQSVEFGKSTANGNDECRLFSVPSSQLPAPTTGQSFVAFDTGC</sequence>
<accession>A0A6A6XDV1</accession>
<dbReference type="AlphaFoldDB" id="A0A6A6XDV1"/>
<dbReference type="Pfam" id="PF14295">
    <property type="entry name" value="PAN_4"/>
    <property type="match status" value="1"/>
</dbReference>
<evidence type="ECO:0000259" key="2">
    <source>
        <dbReference type="PROSITE" id="PS50948"/>
    </source>
</evidence>
<dbReference type="InterPro" id="IPR003609">
    <property type="entry name" value="Pan_app"/>
</dbReference>